<dbReference type="EMBL" id="JBHSZQ010000051">
    <property type="protein sequence ID" value="MFC7127622.1"/>
    <property type="molecule type" value="Genomic_DNA"/>
</dbReference>
<evidence type="ECO:0000313" key="3">
    <source>
        <dbReference type="Proteomes" id="UP001596414"/>
    </source>
</evidence>
<name>A0ABD5XH73_9EURY</name>
<keyword evidence="1" id="KW-0472">Membrane</keyword>
<keyword evidence="1" id="KW-0812">Transmembrane</keyword>
<dbReference type="Proteomes" id="UP001596414">
    <property type="component" value="Unassembled WGS sequence"/>
</dbReference>
<evidence type="ECO:0000313" key="2">
    <source>
        <dbReference type="EMBL" id="MFC7127622.1"/>
    </source>
</evidence>
<gene>
    <name evidence="2" type="ORF">ACFQJ7_16635</name>
</gene>
<keyword evidence="1" id="KW-1133">Transmembrane helix</keyword>
<sequence length="206" mass="22316">MVDFSPGDLLADRRGNALVAWLFVLFLGIVVAESVADGDIPWALFVVGIIALCLVPTVTFRDSQTMLPWEVVALAALPTFGQAITPSLIPGAFLVYISIAALALIVAVELELFTDVEMTIGFAIGFVILATLAAAGVGAVIRWRVDLLFDTTTLLKPGVSEQTIHDELMIEFLYSALAGLFAGVIFQIYFRRTALNERFYSDMGKP</sequence>
<proteinExistence type="predicted"/>
<feature type="transmembrane region" description="Helical" evidence="1">
    <location>
        <begin position="172"/>
        <end position="190"/>
    </location>
</feature>
<dbReference type="AlphaFoldDB" id="A0ABD5XH73"/>
<organism evidence="2 3">
    <name type="scientific">Halovenus rubra</name>
    <dbReference type="NCBI Taxonomy" id="869890"/>
    <lineage>
        <taxon>Archaea</taxon>
        <taxon>Methanobacteriati</taxon>
        <taxon>Methanobacteriota</taxon>
        <taxon>Stenosarchaea group</taxon>
        <taxon>Halobacteria</taxon>
        <taxon>Halobacteriales</taxon>
        <taxon>Haloarculaceae</taxon>
        <taxon>Halovenus</taxon>
    </lineage>
</organism>
<evidence type="ECO:0000256" key="1">
    <source>
        <dbReference type="SAM" id="Phobius"/>
    </source>
</evidence>
<feature type="transmembrane region" description="Helical" evidence="1">
    <location>
        <begin position="120"/>
        <end position="141"/>
    </location>
</feature>
<feature type="transmembrane region" description="Helical" evidence="1">
    <location>
        <begin position="42"/>
        <end position="60"/>
    </location>
</feature>
<comment type="caution">
    <text evidence="2">The sequence shown here is derived from an EMBL/GenBank/DDBJ whole genome shotgun (WGS) entry which is preliminary data.</text>
</comment>
<dbReference type="RefSeq" id="WP_267635685.1">
    <property type="nucleotide sequence ID" value="NZ_JAODIY010000001.1"/>
</dbReference>
<accession>A0ABD5XH73</accession>
<reference evidence="2 3" key="1">
    <citation type="journal article" date="2014" name="Int. J. Syst. Evol. Microbiol.">
        <title>Complete genome sequence of Corynebacterium casei LMG S-19264T (=DSM 44701T), isolated from a smear-ripened cheese.</title>
        <authorList>
            <consortium name="US DOE Joint Genome Institute (JGI-PGF)"/>
            <person name="Walter F."/>
            <person name="Albersmeier A."/>
            <person name="Kalinowski J."/>
            <person name="Ruckert C."/>
        </authorList>
    </citation>
    <scope>NUCLEOTIDE SEQUENCE [LARGE SCALE GENOMIC DNA]</scope>
    <source>
        <strain evidence="2 3">CGMCC 4.7215</strain>
    </source>
</reference>
<feature type="transmembrane region" description="Helical" evidence="1">
    <location>
        <begin position="91"/>
        <end position="108"/>
    </location>
</feature>
<protein>
    <submittedName>
        <fullName evidence="2">Uncharacterized protein</fullName>
    </submittedName>
</protein>